<accession>A0ABP4KJT8</accession>
<dbReference type="Pfam" id="PF03372">
    <property type="entry name" value="Exo_endo_phos"/>
    <property type="match status" value="1"/>
</dbReference>
<dbReference type="InterPro" id="IPR005135">
    <property type="entry name" value="Endo/exonuclease/phosphatase"/>
</dbReference>
<dbReference type="Gene3D" id="3.60.10.10">
    <property type="entry name" value="Endonuclease/exonuclease/phosphatase"/>
    <property type="match status" value="1"/>
</dbReference>
<reference evidence="4" key="1">
    <citation type="journal article" date="2019" name="Int. J. Syst. Evol. Microbiol.">
        <title>The Global Catalogue of Microorganisms (GCM) 10K type strain sequencing project: providing services to taxonomists for standard genome sequencing and annotation.</title>
        <authorList>
            <consortium name="The Broad Institute Genomics Platform"/>
            <consortium name="The Broad Institute Genome Sequencing Center for Infectious Disease"/>
            <person name="Wu L."/>
            <person name="Ma J."/>
        </authorList>
    </citation>
    <scope>NUCLEOTIDE SEQUENCE [LARGE SCALE GENOMIC DNA]</scope>
    <source>
        <strain evidence="4">JCM 15481</strain>
    </source>
</reference>
<dbReference type="Proteomes" id="UP001500443">
    <property type="component" value="Unassembled WGS sequence"/>
</dbReference>
<dbReference type="EMBL" id="BAAAPF010000363">
    <property type="protein sequence ID" value="GAA1504587.1"/>
    <property type="molecule type" value="Genomic_DNA"/>
</dbReference>
<sequence>MPSGCSSWPPPATAPGASGRSSYSRPPSGSSAPYQSAADPPSSPPRAEFRLLTANLRFGDATPALRAALRTHEPDIALVQECDTRCVAALRAPALRAAYPYRVIDSGDPAEGSAILSRYPLTAEPGVRGTLSMPGATVRVAGVRVRLQVVHPMPPTPGSMDAWRTELGRLRDAAAARGDGAAVFGGDFNASQDHEAFRDILDTGLRDSAMLLGRSRTPTWPASTAPLFGTQIDHVLVGDRLSPADIAFPELAGTDHRAVLVDLQLR</sequence>
<organism evidence="3 4">
    <name type="scientific">Streptomyces synnematoformans</name>
    <dbReference type="NCBI Taxonomy" id="415721"/>
    <lineage>
        <taxon>Bacteria</taxon>
        <taxon>Bacillati</taxon>
        <taxon>Actinomycetota</taxon>
        <taxon>Actinomycetes</taxon>
        <taxon>Kitasatosporales</taxon>
        <taxon>Streptomycetaceae</taxon>
        <taxon>Streptomyces</taxon>
    </lineage>
</organism>
<dbReference type="SUPFAM" id="SSF56219">
    <property type="entry name" value="DNase I-like"/>
    <property type="match status" value="1"/>
</dbReference>
<dbReference type="RefSeq" id="WP_344294543.1">
    <property type="nucleotide sequence ID" value="NZ_BAAAPF010000363.1"/>
</dbReference>
<protein>
    <recommendedName>
        <fullName evidence="2">Endonuclease/exonuclease/phosphatase domain-containing protein</fullName>
    </recommendedName>
</protein>
<evidence type="ECO:0000256" key="1">
    <source>
        <dbReference type="SAM" id="MobiDB-lite"/>
    </source>
</evidence>
<evidence type="ECO:0000313" key="3">
    <source>
        <dbReference type="EMBL" id="GAA1504587.1"/>
    </source>
</evidence>
<name>A0ABP4KJT8_9ACTN</name>
<feature type="compositionally biased region" description="Low complexity" evidence="1">
    <location>
        <begin position="14"/>
        <end position="40"/>
    </location>
</feature>
<comment type="caution">
    <text evidence="3">The sequence shown here is derived from an EMBL/GenBank/DDBJ whole genome shotgun (WGS) entry which is preliminary data.</text>
</comment>
<proteinExistence type="predicted"/>
<feature type="region of interest" description="Disordered" evidence="1">
    <location>
        <begin position="1"/>
        <end position="47"/>
    </location>
</feature>
<evidence type="ECO:0000259" key="2">
    <source>
        <dbReference type="Pfam" id="PF03372"/>
    </source>
</evidence>
<evidence type="ECO:0000313" key="4">
    <source>
        <dbReference type="Proteomes" id="UP001500443"/>
    </source>
</evidence>
<feature type="domain" description="Endonuclease/exonuclease/phosphatase" evidence="2">
    <location>
        <begin position="52"/>
        <end position="256"/>
    </location>
</feature>
<keyword evidence="4" id="KW-1185">Reference proteome</keyword>
<dbReference type="InterPro" id="IPR036691">
    <property type="entry name" value="Endo/exonu/phosph_ase_sf"/>
</dbReference>
<gene>
    <name evidence="3" type="ORF">GCM10009802_61090</name>
</gene>